<comment type="caution">
    <text evidence="1">The sequence shown here is derived from an EMBL/GenBank/DDBJ whole genome shotgun (WGS) entry which is preliminary data.</text>
</comment>
<dbReference type="EMBL" id="BGZK01001071">
    <property type="protein sequence ID" value="GBP70369.1"/>
    <property type="molecule type" value="Genomic_DNA"/>
</dbReference>
<accession>A0A4C1Y722</accession>
<evidence type="ECO:0000313" key="2">
    <source>
        <dbReference type="Proteomes" id="UP000299102"/>
    </source>
</evidence>
<dbReference type="AlphaFoldDB" id="A0A4C1Y722"/>
<organism evidence="1 2">
    <name type="scientific">Eumeta variegata</name>
    <name type="common">Bagworm moth</name>
    <name type="synonym">Eumeta japonica</name>
    <dbReference type="NCBI Taxonomy" id="151549"/>
    <lineage>
        <taxon>Eukaryota</taxon>
        <taxon>Metazoa</taxon>
        <taxon>Ecdysozoa</taxon>
        <taxon>Arthropoda</taxon>
        <taxon>Hexapoda</taxon>
        <taxon>Insecta</taxon>
        <taxon>Pterygota</taxon>
        <taxon>Neoptera</taxon>
        <taxon>Endopterygota</taxon>
        <taxon>Lepidoptera</taxon>
        <taxon>Glossata</taxon>
        <taxon>Ditrysia</taxon>
        <taxon>Tineoidea</taxon>
        <taxon>Psychidae</taxon>
        <taxon>Oiketicinae</taxon>
        <taxon>Eumeta</taxon>
    </lineage>
</organism>
<name>A0A4C1Y722_EUMVA</name>
<sequence>MELFKDEQRTLDTLHTDCLDDRSYFRTPNDITPRIPLSLLYKDTIYRQDSLHAKFMLFTLEEFHRKRKALWLRCSLMYEDTIHYQNNLYIKFQEYAIHLWKIPSC</sequence>
<proteinExistence type="predicted"/>
<gene>
    <name evidence="1" type="ORF">EVAR_51692_1</name>
</gene>
<reference evidence="1 2" key="1">
    <citation type="journal article" date="2019" name="Commun. Biol.">
        <title>The bagworm genome reveals a unique fibroin gene that provides high tensile strength.</title>
        <authorList>
            <person name="Kono N."/>
            <person name="Nakamura H."/>
            <person name="Ohtoshi R."/>
            <person name="Tomita M."/>
            <person name="Numata K."/>
            <person name="Arakawa K."/>
        </authorList>
    </citation>
    <scope>NUCLEOTIDE SEQUENCE [LARGE SCALE GENOMIC DNA]</scope>
</reference>
<dbReference type="Proteomes" id="UP000299102">
    <property type="component" value="Unassembled WGS sequence"/>
</dbReference>
<keyword evidence="2" id="KW-1185">Reference proteome</keyword>
<protein>
    <submittedName>
        <fullName evidence="1">Uncharacterized protein</fullName>
    </submittedName>
</protein>
<evidence type="ECO:0000313" key="1">
    <source>
        <dbReference type="EMBL" id="GBP70369.1"/>
    </source>
</evidence>